<dbReference type="Proteomes" id="UP000192582">
    <property type="component" value="Unassembled WGS sequence"/>
</dbReference>
<evidence type="ECO:0000259" key="3">
    <source>
        <dbReference type="SMART" id="SM00062"/>
    </source>
</evidence>
<dbReference type="Gene3D" id="3.40.190.10">
    <property type="entry name" value="Periplasmic binding protein-like II"/>
    <property type="match status" value="2"/>
</dbReference>
<evidence type="ECO:0000256" key="2">
    <source>
        <dbReference type="SAM" id="SignalP"/>
    </source>
</evidence>
<dbReference type="RefSeq" id="WP_084046641.1">
    <property type="nucleotide sequence ID" value="NZ_FWWU01000007.1"/>
</dbReference>
<proteinExistence type="predicted"/>
<dbReference type="EMBL" id="FWWU01000007">
    <property type="protein sequence ID" value="SMB83985.1"/>
    <property type="molecule type" value="Genomic_DNA"/>
</dbReference>
<sequence length="263" mass="28449">MKRKNQSVFNRIVGRCALTLLACSALATAQTAATTPTLTAGQLTIGTDPTYAPFIFTQGKVLTGFEVELMNEVARRLHLKPVWVYQPFDNLLIGLSQRRFDVVVGSHGITAERLKAVDFALPDYCSGGVILSRPGGPSSPADLKGKVVAVQVGTTYYQRLRQVPGLQSIKTLPGDPQALQHLLSGRSDAFVTDRFVALGAQMKFSGAKLQVGSMLFQEQIGFAVRKGNTRVTAAVNSALKGILSDGTYANLSHKYFKTDIRCK</sequence>
<evidence type="ECO:0000256" key="1">
    <source>
        <dbReference type="ARBA" id="ARBA00022729"/>
    </source>
</evidence>
<feature type="chain" id="PRO_5012574145" evidence="2">
    <location>
        <begin position="30"/>
        <end position="263"/>
    </location>
</feature>
<dbReference type="SMART" id="SM00062">
    <property type="entry name" value="PBPb"/>
    <property type="match status" value="1"/>
</dbReference>
<evidence type="ECO:0000313" key="5">
    <source>
        <dbReference type="Proteomes" id="UP000192582"/>
    </source>
</evidence>
<evidence type="ECO:0000313" key="4">
    <source>
        <dbReference type="EMBL" id="SMB83985.1"/>
    </source>
</evidence>
<keyword evidence="5" id="KW-1185">Reference proteome</keyword>
<reference evidence="4 5" key="1">
    <citation type="submission" date="2017-04" db="EMBL/GenBank/DDBJ databases">
        <authorList>
            <person name="Afonso C.L."/>
            <person name="Miller P.J."/>
            <person name="Scott M.A."/>
            <person name="Spackman E."/>
            <person name="Goraichik I."/>
            <person name="Dimitrov K.M."/>
            <person name="Suarez D.L."/>
            <person name="Swayne D.E."/>
        </authorList>
    </citation>
    <scope>NUCLEOTIDE SEQUENCE [LARGE SCALE GENOMIC DNA]</scope>
    <source>
        <strain evidence="4 5">KR-140</strain>
    </source>
</reference>
<keyword evidence="1 2" id="KW-0732">Signal</keyword>
<name>A0A1W1US86_9DEIO</name>
<dbReference type="CDD" id="cd13530">
    <property type="entry name" value="PBP2_peptides_like"/>
    <property type="match status" value="1"/>
</dbReference>
<accession>A0A1W1US86</accession>
<dbReference type="OrthoDB" id="368476at2"/>
<dbReference type="Pfam" id="PF00497">
    <property type="entry name" value="SBP_bac_3"/>
    <property type="match status" value="1"/>
</dbReference>
<dbReference type="STRING" id="695939.SAMN00790413_04959"/>
<dbReference type="AlphaFoldDB" id="A0A1W1US86"/>
<dbReference type="PANTHER" id="PTHR35936:SF19">
    <property type="entry name" value="AMINO-ACID-BINDING PROTEIN YXEM-RELATED"/>
    <property type="match status" value="1"/>
</dbReference>
<dbReference type="SUPFAM" id="SSF53850">
    <property type="entry name" value="Periplasmic binding protein-like II"/>
    <property type="match status" value="1"/>
</dbReference>
<dbReference type="PANTHER" id="PTHR35936">
    <property type="entry name" value="MEMBRANE-BOUND LYTIC MUREIN TRANSGLYCOSYLASE F"/>
    <property type="match status" value="1"/>
</dbReference>
<organism evidence="4 5">
    <name type="scientific">Deinococcus hopiensis KR-140</name>
    <dbReference type="NCBI Taxonomy" id="695939"/>
    <lineage>
        <taxon>Bacteria</taxon>
        <taxon>Thermotogati</taxon>
        <taxon>Deinococcota</taxon>
        <taxon>Deinococci</taxon>
        <taxon>Deinococcales</taxon>
        <taxon>Deinococcaceae</taxon>
        <taxon>Deinococcus</taxon>
    </lineage>
</organism>
<protein>
    <submittedName>
        <fullName evidence="4">Polar amino acid transport system substrate-binding protein</fullName>
    </submittedName>
</protein>
<gene>
    <name evidence="4" type="ORF">SAMN00790413_04959</name>
</gene>
<feature type="domain" description="Solute-binding protein family 3/N-terminal" evidence="3">
    <location>
        <begin position="42"/>
        <end position="259"/>
    </location>
</feature>
<feature type="signal peptide" evidence="2">
    <location>
        <begin position="1"/>
        <end position="29"/>
    </location>
</feature>
<dbReference type="InterPro" id="IPR001638">
    <property type="entry name" value="Solute-binding_3/MltF_N"/>
</dbReference>